<dbReference type="InterPro" id="IPR015797">
    <property type="entry name" value="NUDIX_hydrolase-like_dom_sf"/>
</dbReference>
<dbReference type="RefSeq" id="XP_013323375.1">
    <property type="nucleotide sequence ID" value="XM_013467921.1"/>
</dbReference>
<dbReference type="CDD" id="cd03426">
    <property type="entry name" value="NUDIX_CoAse_Nudt7"/>
    <property type="match status" value="1"/>
</dbReference>
<evidence type="ECO:0000313" key="2">
    <source>
        <dbReference type="EMBL" id="KKA16763.1"/>
    </source>
</evidence>
<dbReference type="GeneID" id="25321515"/>
<dbReference type="PROSITE" id="PS51462">
    <property type="entry name" value="NUDIX"/>
    <property type="match status" value="1"/>
</dbReference>
<comment type="caution">
    <text evidence="2">The sequence shown here is derived from an EMBL/GenBank/DDBJ whole genome shotgun (WGS) entry which is preliminary data.</text>
</comment>
<organism evidence="2 3">
    <name type="scientific">Rasamsonia emersonii (strain ATCC 16479 / CBS 393.64 / IMI 116815)</name>
    <dbReference type="NCBI Taxonomy" id="1408163"/>
    <lineage>
        <taxon>Eukaryota</taxon>
        <taxon>Fungi</taxon>
        <taxon>Dikarya</taxon>
        <taxon>Ascomycota</taxon>
        <taxon>Pezizomycotina</taxon>
        <taxon>Eurotiomycetes</taxon>
        <taxon>Eurotiomycetidae</taxon>
        <taxon>Eurotiales</taxon>
        <taxon>Trichocomaceae</taxon>
        <taxon>Rasamsonia</taxon>
    </lineage>
</organism>
<accession>A0A0F4YGL9</accession>
<name>A0A0F4YGL9_RASE3</name>
<dbReference type="PANTHER" id="PTHR12992">
    <property type="entry name" value="NUDIX HYDROLASE"/>
    <property type="match status" value="1"/>
</dbReference>
<dbReference type="STRING" id="1408163.A0A0F4YGL9"/>
<protein>
    <recommendedName>
        <fullName evidence="1">Nudix hydrolase domain-containing protein</fullName>
    </recommendedName>
</protein>
<sequence length="592" mass="65910">MTSTSSHASGEVSLINALHEVLVNLHQNPYPHVSNPPQCKKRAAVALILRVRPEYGHWPESPLPQLDKSVSIIQQLENFFAQEWVQHGNPEVLFIKRASRAGDRWTGHVALPGGKRDPEDADDQATAIRETLEEIGLDLTAEEYMPVGNLPERVVTTSWGSVPLMVLCPYIYLLTSSRSPALKLQPTEVASTHWVSLRALLSPSLRTVEYVDLSERYASRGGFFTRLATRWMTGMMEFSAVRLVPTESLYCSSIPGFVPESTSSESLSLFQRWKAWSLSNQAGSSDPSRPLLLWGLTLGIMADFLDMLPPHNAVQLWRYPTFTCPDLRLIVTILTYPLRKRNALKVRSFRRPSQTAADASTVALAVTEETDSKYNPNEVGIGGLGVGRYYGPSPPDHQKATNHAVGIMLNGYYDRLRVAMYVFLAWRLAAGSIASLNSRLQAIEVLDELMPGWAVVLHSGWFALALIGIPSIPSTLPGTANSTPSIVSGQSYHRRYFIPRLRCETKMVVAQKLYPRATVKRIVKAHSGRNVSKNADVLAHARGFDPLEEVWGEGHICKEHTQGDRDYTAKDEGITFSLYMGHSGWRCWYIGS</sequence>
<dbReference type="PANTHER" id="PTHR12992:SF44">
    <property type="entry name" value="NUDIX HYDROLASE DOMAIN-CONTAINING PROTEIN"/>
    <property type="match status" value="1"/>
</dbReference>
<dbReference type="Gene3D" id="3.90.79.10">
    <property type="entry name" value="Nucleoside Triphosphate Pyrophosphohydrolase"/>
    <property type="match status" value="1"/>
</dbReference>
<dbReference type="GO" id="GO:0046982">
    <property type="term" value="F:protein heterodimerization activity"/>
    <property type="evidence" value="ECO:0007669"/>
    <property type="project" value="InterPro"/>
</dbReference>
<reference evidence="2 3" key="1">
    <citation type="submission" date="2015-04" db="EMBL/GenBank/DDBJ databases">
        <authorList>
            <person name="Heijne W.H."/>
            <person name="Fedorova N.D."/>
            <person name="Nierman W.C."/>
            <person name="Vollebregt A.W."/>
            <person name="Zhao Z."/>
            <person name="Wu L."/>
            <person name="Kumar M."/>
            <person name="Stam H."/>
            <person name="van den Berg M.A."/>
            <person name="Pel H.J."/>
        </authorList>
    </citation>
    <scope>NUCLEOTIDE SEQUENCE [LARGE SCALE GENOMIC DNA]</scope>
    <source>
        <strain evidence="2 3">CBS 393.64</strain>
    </source>
</reference>
<feature type="domain" description="Nudix hydrolase" evidence="1">
    <location>
        <begin position="65"/>
        <end position="218"/>
    </location>
</feature>
<dbReference type="AlphaFoldDB" id="A0A0F4YGL9"/>
<proteinExistence type="predicted"/>
<dbReference type="Gene3D" id="1.10.20.10">
    <property type="entry name" value="Histone, subunit A"/>
    <property type="match status" value="1"/>
</dbReference>
<keyword evidence="3" id="KW-1185">Reference proteome</keyword>
<dbReference type="EMBL" id="LASV01000734">
    <property type="protein sequence ID" value="KKA16763.1"/>
    <property type="molecule type" value="Genomic_DNA"/>
</dbReference>
<dbReference type="SUPFAM" id="SSF55811">
    <property type="entry name" value="Nudix"/>
    <property type="match status" value="1"/>
</dbReference>
<evidence type="ECO:0000259" key="1">
    <source>
        <dbReference type="PROSITE" id="PS51462"/>
    </source>
</evidence>
<dbReference type="Proteomes" id="UP000053958">
    <property type="component" value="Unassembled WGS sequence"/>
</dbReference>
<dbReference type="Pfam" id="PF00293">
    <property type="entry name" value="NUDIX"/>
    <property type="match status" value="1"/>
</dbReference>
<dbReference type="InterPro" id="IPR009072">
    <property type="entry name" value="Histone-fold"/>
</dbReference>
<dbReference type="GO" id="GO:0010945">
    <property type="term" value="F:coenzyme A diphosphatase activity"/>
    <property type="evidence" value="ECO:0007669"/>
    <property type="project" value="InterPro"/>
</dbReference>
<dbReference type="OrthoDB" id="77989at2759"/>
<gene>
    <name evidence="2" type="ORF">T310_9583</name>
</gene>
<evidence type="ECO:0000313" key="3">
    <source>
        <dbReference type="Proteomes" id="UP000053958"/>
    </source>
</evidence>
<dbReference type="InterPro" id="IPR000086">
    <property type="entry name" value="NUDIX_hydrolase_dom"/>
</dbReference>
<dbReference type="InterPro" id="IPR045121">
    <property type="entry name" value="CoAse"/>
</dbReference>